<dbReference type="OrthoDB" id="9803578at2"/>
<proteinExistence type="predicted"/>
<protein>
    <recommendedName>
        <fullName evidence="5">Enterochelin esterase</fullName>
    </recommendedName>
</protein>
<evidence type="ECO:0008006" key="5">
    <source>
        <dbReference type="Google" id="ProtNLM"/>
    </source>
</evidence>
<dbReference type="PANTHER" id="PTHR48098:SF3">
    <property type="entry name" value="IRON(III) ENTEROBACTIN ESTERASE"/>
    <property type="match status" value="1"/>
</dbReference>
<dbReference type="eggNOG" id="COG2382">
    <property type="taxonomic scope" value="Bacteria"/>
</dbReference>
<dbReference type="EMBL" id="ALPT02000045">
    <property type="protein sequence ID" value="KGA96823.1"/>
    <property type="molecule type" value="Genomic_DNA"/>
</dbReference>
<accession>A0A094WLL5</accession>
<dbReference type="SUPFAM" id="SSF53474">
    <property type="entry name" value="alpha/beta-Hydrolases"/>
    <property type="match status" value="1"/>
</dbReference>
<dbReference type="AlphaFoldDB" id="A0A094WLL5"/>
<dbReference type="Proteomes" id="UP000297014">
    <property type="component" value="Unassembled WGS sequence"/>
</dbReference>
<dbReference type="RefSeq" id="WP_003323953.1">
    <property type="nucleotide sequence ID" value="NZ_ALPT02000045.1"/>
</dbReference>
<organism evidence="1 3">
    <name type="scientific">Alkalihalobacillus alcalophilus ATCC 27647 = CGMCC 1.3604</name>
    <dbReference type="NCBI Taxonomy" id="1218173"/>
    <lineage>
        <taxon>Bacteria</taxon>
        <taxon>Bacillati</taxon>
        <taxon>Bacillota</taxon>
        <taxon>Bacilli</taxon>
        <taxon>Bacillales</taxon>
        <taxon>Bacillaceae</taxon>
        <taxon>Alkalihalobacillus</taxon>
    </lineage>
</organism>
<dbReference type="Proteomes" id="UP000002754">
    <property type="component" value="Unassembled WGS sequence"/>
</dbReference>
<evidence type="ECO:0000313" key="2">
    <source>
        <dbReference type="EMBL" id="THG88859.1"/>
    </source>
</evidence>
<comment type="caution">
    <text evidence="1">The sequence shown here is derived from an EMBL/GenBank/DDBJ whole genome shotgun (WGS) entry which is preliminary data.</text>
</comment>
<dbReference type="InterPro" id="IPR029058">
    <property type="entry name" value="AB_hydrolase_fold"/>
</dbReference>
<evidence type="ECO:0000313" key="4">
    <source>
        <dbReference type="Proteomes" id="UP000297014"/>
    </source>
</evidence>
<dbReference type="PANTHER" id="PTHR48098">
    <property type="entry name" value="ENTEROCHELIN ESTERASE-RELATED"/>
    <property type="match status" value="1"/>
</dbReference>
<evidence type="ECO:0000313" key="1">
    <source>
        <dbReference type="EMBL" id="KGA96823.1"/>
    </source>
</evidence>
<dbReference type="STRING" id="1218173.BALCAV_0213890"/>
<name>A0A094WLL5_ALKAL</name>
<sequence length="244" mass="27946">MANQLNGDLSEATINSQFLNEEQKLMIYTPSNFTPMKSYDLLICQDGQDYFQLGRIPRQVDTLIEEVELREVIIVGVPYPSVKERRKRYHPDEEKFASYLRFLVDELMPFLEDKFPLHSLASSRTLAGDSLAGTVSLMAALKYPSTFGQVMMHSPLVNETVLQAVSNANTIDGLAIYHMIGQKETAVKTSDGQVLNFLEPNRQLKEALEMLKIDYTYGEFDGDHTWTYWQKDLEYGLKKLLPFE</sequence>
<dbReference type="EMBL" id="JALP01000300">
    <property type="protein sequence ID" value="THG88859.1"/>
    <property type="molecule type" value="Genomic_DNA"/>
</dbReference>
<dbReference type="InterPro" id="IPR050583">
    <property type="entry name" value="Mycobacterial_A85_antigen"/>
</dbReference>
<dbReference type="Gene3D" id="3.40.50.1820">
    <property type="entry name" value="alpha/beta hydrolase"/>
    <property type="match status" value="1"/>
</dbReference>
<dbReference type="InterPro" id="IPR000801">
    <property type="entry name" value="Esterase-like"/>
</dbReference>
<gene>
    <name evidence="2" type="ORF">AJ85_20900</name>
    <name evidence="1" type="ORF">BALCAV_0213890</name>
</gene>
<reference evidence="2 4" key="2">
    <citation type="submission" date="2014-01" db="EMBL/GenBank/DDBJ databases">
        <title>Draft genome sequencing of Bacillus alcalophilus CGMCC 1.3604.</title>
        <authorList>
            <person name="Yang J."/>
            <person name="Diao L."/>
            <person name="Yang S."/>
        </authorList>
    </citation>
    <scope>NUCLEOTIDE SEQUENCE [LARGE SCALE GENOMIC DNA]</scope>
    <source>
        <strain evidence="2 4">CGMCC 1.3604</strain>
    </source>
</reference>
<keyword evidence="3" id="KW-1185">Reference proteome</keyword>
<dbReference type="Pfam" id="PF00756">
    <property type="entry name" value="Esterase"/>
    <property type="match status" value="1"/>
</dbReference>
<reference evidence="1 3" key="1">
    <citation type="journal article" date="2014" name="Genome Announc.">
        <title>Draft Genome Sequence of Bacillus alcalophilus AV1934, a Classic Alkaliphile Isolated from Human Feces in 1934.</title>
        <authorList>
            <person name="Attie O."/>
            <person name="Jayaprakash A."/>
            <person name="Shah H."/>
            <person name="Paulsen I.T."/>
            <person name="Morino M."/>
            <person name="Takahashi Y."/>
            <person name="Narumi I."/>
            <person name="Sachidanandam R."/>
            <person name="Satoh K."/>
            <person name="Ito M."/>
            <person name="Krulwich T.A."/>
        </authorList>
    </citation>
    <scope>NUCLEOTIDE SEQUENCE [LARGE SCALE GENOMIC DNA]</scope>
    <source>
        <strain evidence="1 3">AV1934</strain>
    </source>
</reference>
<evidence type="ECO:0000313" key="3">
    <source>
        <dbReference type="Proteomes" id="UP000002754"/>
    </source>
</evidence>